<dbReference type="GO" id="GO:0038023">
    <property type="term" value="F:signaling receptor activity"/>
    <property type="evidence" value="ECO:0007669"/>
    <property type="project" value="TreeGrafter"/>
</dbReference>
<keyword evidence="9" id="KW-1185">Reference proteome</keyword>
<dbReference type="Proteomes" id="UP000183832">
    <property type="component" value="Unassembled WGS sequence"/>
</dbReference>
<dbReference type="PANTHER" id="PTHR20855:SF15">
    <property type="entry name" value="PROGESTIN AND ADIPOQ RECEPTOR FAMILY MEMBER 3"/>
    <property type="match status" value="1"/>
</dbReference>
<keyword evidence="5 7" id="KW-0472">Membrane</keyword>
<gene>
    <name evidence="8" type="ORF">CLUMA_CG020593</name>
</gene>
<dbReference type="AlphaFoldDB" id="A0A1J1J5D9"/>
<keyword evidence="3 7" id="KW-0812">Transmembrane</keyword>
<feature type="transmembrane region" description="Helical" evidence="7">
    <location>
        <begin position="108"/>
        <end position="129"/>
    </location>
</feature>
<comment type="subcellular location">
    <subcellularLocation>
        <location evidence="1">Membrane</location>
        <topology evidence="1">Multi-pass membrane protein</topology>
    </subcellularLocation>
</comment>
<keyword evidence="6" id="KW-0862">Zinc</keyword>
<feature type="transmembrane region" description="Helical" evidence="7">
    <location>
        <begin position="198"/>
        <end position="217"/>
    </location>
</feature>
<dbReference type="OrthoDB" id="529367at2759"/>
<feature type="transmembrane region" description="Helical" evidence="7">
    <location>
        <begin position="229"/>
        <end position="248"/>
    </location>
</feature>
<feature type="transmembrane region" description="Helical" evidence="7">
    <location>
        <begin position="135"/>
        <end position="157"/>
    </location>
</feature>
<evidence type="ECO:0000256" key="3">
    <source>
        <dbReference type="ARBA" id="ARBA00022692"/>
    </source>
</evidence>
<evidence type="ECO:0000313" key="8">
    <source>
        <dbReference type="EMBL" id="CRL07629.1"/>
    </source>
</evidence>
<name>A0A1J1J5D9_9DIPT</name>
<feature type="transmembrane region" description="Helical" evidence="7">
    <location>
        <begin position="260"/>
        <end position="280"/>
    </location>
</feature>
<feature type="binding site" evidence="6">
    <location>
        <position position="299"/>
    </location>
    <ligand>
        <name>Zn(2+)</name>
        <dbReference type="ChEBI" id="CHEBI:29105"/>
    </ligand>
</feature>
<dbReference type="EMBL" id="CVRI01000073">
    <property type="protein sequence ID" value="CRL07629.1"/>
    <property type="molecule type" value="Genomic_DNA"/>
</dbReference>
<keyword evidence="4 7" id="KW-1133">Transmembrane helix</keyword>
<evidence type="ECO:0000313" key="9">
    <source>
        <dbReference type="Proteomes" id="UP000183832"/>
    </source>
</evidence>
<dbReference type="GO" id="GO:0016020">
    <property type="term" value="C:membrane"/>
    <property type="evidence" value="ECO:0007669"/>
    <property type="project" value="UniProtKB-SubCell"/>
</dbReference>
<feature type="transmembrane region" description="Helical" evidence="7">
    <location>
        <begin position="169"/>
        <end position="192"/>
    </location>
</feature>
<dbReference type="Pfam" id="PF03006">
    <property type="entry name" value="HlyIII"/>
    <property type="match status" value="1"/>
</dbReference>
<protein>
    <submittedName>
        <fullName evidence="8">CLUMA_CG020593, isoform A</fullName>
    </submittedName>
</protein>
<organism evidence="8 9">
    <name type="scientific">Clunio marinus</name>
    <dbReference type="NCBI Taxonomy" id="568069"/>
    <lineage>
        <taxon>Eukaryota</taxon>
        <taxon>Metazoa</taxon>
        <taxon>Ecdysozoa</taxon>
        <taxon>Arthropoda</taxon>
        <taxon>Hexapoda</taxon>
        <taxon>Insecta</taxon>
        <taxon>Pterygota</taxon>
        <taxon>Neoptera</taxon>
        <taxon>Endopterygota</taxon>
        <taxon>Diptera</taxon>
        <taxon>Nematocera</taxon>
        <taxon>Chironomoidea</taxon>
        <taxon>Chironomidae</taxon>
        <taxon>Clunio</taxon>
    </lineage>
</organism>
<comment type="similarity">
    <text evidence="2">Belongs to the ADIPOR family.</text>
</comment>
<evidence type="ECO:0000256" key="6">
    <source>
        <dbReference type="PIRSR" id="PIRSR604254-1"/>
    </source>
</evidence>
<dbReference type="PANTHER" id="PTHR20855">
    <property type="entry name" value="ADIPOR/PROGESTIN RECEPTOR-RELATED"/>
    <property type="match status" value="1"/>
</dbReference>
<accession>A0A1J1J5D9</accession>
<dbReference type="GO" id="GO:0046872">
    <property type="term" value="F:metal ion binding"/>
    <property type="evidence" value="ECO:0007669"/>
    <property type="project" value="UniProtKB-KW"/>
</dbReference>
<feature type="transmembrane region" description="Helical" evidence="7">
    <location>
        <begin position="292"/>
        <end position="313"/>
    </location>
</feature>
<evidence type="ECO:0000256" key="5">
    <source>
        <dbReference type="ARBA" id="ARBA00023136"/>
    </source>
</evidence>
<evidence type="ECO:0000256" key="2">
    <source>
        <dbReference type="ARBA" id="ARBA00007018"/>
    </source>
</evidence>
<dbReference type="InterPro" id="IPR004254">
    <property type="entry name" value="AdipoR/HlyIII-related"/>
</dbReference>
<sequence length="333" mass="39120">MFATPLFCEAISNKHSCCNNNNNNNCIKICDNQIALVQEKEKENEMLMKEEDENYRKFRQLLDYDDAPSYLQFNPFIRKGYRTMLPSKLCWESIFWWTNETINIWSHIFGLFLFIALSINDIAFLKIHAHFVDKLIVGALLVCFQICMCLSSFYHIFCCRSEHDYDCFLTYDLFGIALSLLAIYISGIYYAFWCHSVLRNFYIATIVVIFIISMIMQIPRLKVKDHIKIAVFVSWAAFGVIPTIHWYFEMGGSENSMINIFIPRVIGMYALVIIAFVIYITKIPERWLVGKVDFAGHSHNWWHLFVLAALYYWHNSGMKYLEYRMTYGCSATS</sequence>
<reference evidence="8 9" key="1">
    <citation type="submission" date="2015-04" db="EMBL/GenBank/DDBJ databases">
        <authorList>
            <person name="Syromyatnikov M.Y."/>
            <person name="Popov V.N."/>
        </authorList>
    </citation>
    <scope>NUCLEOTIDE SEQUENCE [LARGE SCALE GENOMIC DNA]</scope>
</reference>
<evidence type="ECO:0000256" key="7">
    <source>
        <dbReference type="SAM" id="Phobius"/>
    </source>
</evidence>
<feature type="binding site" evidence="6">
    <location>
        <position position="155"/>
    </location>
    <ligand>
        <name>Zn(2+)</name>
        <dbReference type="ChEBI" id="CHEBI:29105"/>
    </ligand>
</feature>
<feature type="binding site" evidence="6">
    <location>
        <position position="303"/>
    </location>
    <ligand>
        <name>Zn(2+)</name>
        <dbReference type="ChEBI" id="CHEBI:29105"/>
    </ligand>
</feature>
<evidence type="ECO:0000256" key="4">
    <source>
        <dbReference type="ARBA" id="ARBA00022989"/>
    </source>
</evidence>
<proteinExistence type="inferred from homology"/>
<dbReference type="STRING" id="568069.A0A1J1J5D9"/>
<keyword evidence="6" id="KW-0479">Metal-binding</keyword>
<evidence type="ECO:0000256" key="1">
    <source>
        <dbReference type="ARBA" id="ARBA00004141"/>
    </source>
</evidence>